<keyword evidence="5" id="KW-1185">Reference proteome</keyword>
<keyword evidence="2" id="KW-0677">Repeat</keyword>
<dbReference type="InterPro" id="IPR001680">
    <property type="entry name" value="WD40_rpt"/>
</dbReference>
<feature type="repeat" description="WD" evidence="3">
    <location>
        <begin position="262"/>
        <end position="299"/>
    </location>
</feature>
<feature type="repeat" description="WD" evidence="3">
    <location>
        <begin position="215"/>
        <end position="256"/>
    </location>
</feature>
<reference evidence="4" key="1">
    <citation type="submission" date="2022-10" db="EMBL/GenBank/DDBJ databases">
        <title>Comparative genomics and taxonomic characterization of three novel marine species of genus Reichenbachiella exhibiting antioxidant and polysaccharide degradation activities.</title>
        <authorList>
            <person name="Muhammad N."/>
            <person name="Lee Y.-J."/>
            <person name="Ko J."/>
            <person name="Kim S.-G."/>
        </authorList>
    </citation>
    <scope>NUCLEOTIDE SEQUENCE</scope>
    <source>
        <strain evidence="4">Wsw4-B4</strain>
    </source>
</reference>
<dbReference type="PANTHER" id="PTHR44019">
    <property type="entry name" value="WD REPEAT-CONTAINING PROTEIN 55"/>
    <property type="match status" value="1"/>
</dbReference>
<dbReference type="PANTHER" id="PTHR44019:SF17">
    <property type="entry name" value="F-BOX_WD REPEAT-CONTAINING PROTEIN 12"/>
    <property type="match status" value="1"/>
</dbReference>
<proteinExistence type="predicted"/>
<evidence type="ECO:0000256" key="3">
    <source>
        <dbReference type="PROSITE-ProRule" id="PRU00221"/>
    </source>
</evidence>
<dbReference type="PRINTS" id="PR00320">
    <property type="entry name" value="GPROTEINBRPT"/>
</dbReference>
<dbReference type="Proteomes" id="UP001062165">
    <property type="component" value="Chromosome"/>
</dbReference>
<dbReference type="PROSITE" id="PS50294">
    <property type="entry name" value="WD_REPEATS_REGION"/>
    <property type="match status" value="2"/>
</dbReference>
<evidence type="ECO:0000313" key="5">
    <source>
        <dbReference type="Proteomes" id="UP001062165"/>
    </source>
</evidence>
<keyword evidence="1 3" id="KW-0853">WD repeat</keyword>
<evidence type="ECO:0000256" key="2">
    <source>
        <dbReference type="ARBA" id="ARBA00022737"/>
    </source>
</evidence>
<protein>
    <submittedName>
        <fullName evidence="4">WD40 repeat domain-containing protein</fullName>
    </submittedName>
</protein>
<evidence type="ECO:0000256" key="1">
    <source>
        <dbReference type="ARBA" id="ARBA00022574"/>
    </source>
</evidence>
<feature type="repeat" description="WD" evidence="3">
    <location>
        <begin position="175"/>
        <end position="208"/>
    </location>
</feature>
<feature type="repeat" description="WD" evidence="3">
    <location>
        <begin position="10"/>
        <end position="51"/>
    </location>
</feature>
<dbReference type="PROSITE" id="PS50082">
    <property type="entry name" value="WD_REPEATS_2"/>
    <property type="match status" value="4"/>
</dbReference>
<dbReference type="SMART" id="SM00320">
    <property type="entry name" value="WD40"/>
    <property type="match status" value="6"/>
</dbReference>
<dbReference type="InterPro" id="IPR036322">
    <property type="entry name" value="WD40_repeat_dom_sf"/>
</dbReference>
<dbReference type="Gene3D" id="2.130.10.10">
    <property type="entry name" value="YVTN repeat-like/Quinoprotein amine dehydrogenase"/>
    <property type="match status" value="2"/>
</dbReference>
<dbReference type="PROSITE" id="PS00678">
    <property type="entry name" value="WD_REPEATS_1"/>
    <property type="match status" value="1"/>
</dbReference>
<dbReference type="SUPFAM" id="SSF50978">
    <property type="entry name" value="WD40 repeat-like"/>
    <property type="match status" value="1"/>
</dbReference>
<dbReference type="InterPro" id="IPR050505">
    <property type="entry name" value="WDR55/POC1"/>
</dbReference>
<sequence>MVQIEKVITYTGHSDAVYTLECGVEPHQFYSAGGDGNIVEWDLNQTDAGRLIAKVNASVYCLRLVPERHLLVVAQNYEGIHLIDVLSHKEVGSLRFTDSAIFDMKVVGDLLLVATGEGKLIVIDLPKLKVVHELEISDQNLRDLLITSDGHCLVGSSDGYIRKYRISDFQLVKEVEAHSNSVFTLLQKGNTIISGSRDARLKFWDATTLLEDESINAHMYAINDIAERKDGAYLATASMDKTIKVWDYAQRKLIKVIDKARHQGHLTSVNKLLWMEYKDFLISCSDDRSIGVWRIDIKK</sequence>
<name>A0ABY6CUN1_9BACT</name>
<organism evidence="4 5">
    <name type="scientific">Reichenbachiella carrageenanivorans</name>
    <dbReference type="NCBI Taxonomy" id="2979869"/>
    <lineage>
        <taxon>Bacteria</taxon>
        <taxon>Pseudomonadati</taxon>
        <taxon>Bacteroidota</taxon>
        <taxon>Cytophagia</taxon>
        <taxon>Cytophagales</taxon>
        <taxon>Reichenbachiellaceae</taxon>
        <taxon>Reichenbachiella</taxon>
    </lineage>
</organism>
<dbReference type="InterPro" id="IPR015943">
    <property type="entry name" value="WD40/YVTN_repeat-like_dom_sf"/>
</dbReference>
<dbReference type="EMBL" id="CP106735">
    <property type="protein sequence ID" value="UXX77637.1"/>
    <property type="molecule type" value="Genomic_DNA"/>
</dbReference>
<evidence type="ECO:0000313" key="4">
    <source>
        <dbReference type="EMBL" id="UXX77637.1"/>
    </source>
</evidence>
<gene>
    <name evidence="4" type="ORF">N7E81_09675</name>
</gene>
<dbReference type="Pfam" id="PF00400">
    <property type="entry name" value="WD40"/>
    <property type="match status" value="4"/>
</dbReference>
<dbReference type="RefSeq" id="WP_263049384.1">
    <property type="nucleotide sequence ID" value="NZ_CP106735.1"/>
</dbReference>
<dbReference type="InterPro" id="IPR019775">
    <property type="entry name" value="WD40_repeat_CS"/>
</dbReference>
<dbReference type="InterPro" id="IPR020472">
    <property type="entry name" value="WD40_PAC1"/>
</dbReference>
<accession>A0ABY6CUN1</accession>